<sequence length="70" mass="8124">MRVKVQIEKDILVFILFPPLFCSGVLAWFLRRTFPPPTSPTTSSNSNKSTIYFILFFISRRPPRYPKSAT</sequence>
<reference evidence="2" key="1">
    <citation type="journal article" date="2022" name="Mol. Ecol. Resour.">
        <title>The genomes of chicory, endive, great burdock and yacon provide insights into Asteraceae palaeo-polyploidization history and plant inulin production.</title>
        <authorList>
            <person name="Fan W."/>
            <person name="Wang S."/>
            <person name="Wang H."/>
            <person name="Wang A."/>
            <person name="Jiang F."/>
            <person name="Liu H."/>
            <person name="Zhao H."/>
            <person name="Xu D."/>
            <person name="Zhang Y."/>
        </authorList>
    </citation>
    <scope>NUCLEOTIDE SEQUENCE [LARGE SCALE GENOMIC DNA]</scope>
    <source>
        <strain evidence="2">cv. Niubang</strain>
    </source>
</reference>
<keyword evidence="2" id="KW-1185">Reference proteome</keyword>
<dbReference type="Proteomes" id="UP001055879">
    <property type="component" value="Linkage Group LG04"/>
</dbReference>
<reference evidence="1 2" key="2">
    <citation type="journal article" date="2022" name="Mol. Ecol. Resour.">
        <title>The genomes of chicory, endive, great burdock and yacon provide insights into Asteraceae paleo-polyploidization history and plant inulin production.</title>
        <authorList>
            <person name="Fan W."/>
            <person name="Wang S."/>
            <person name="Wang H."/>
            <person name="Wang A."/>
            <person name="Jiang F."/>
            <person name="Liu H."/>
            <person name="Zhao H."/>
            <person name="Xu D."/>
            <person name="Zhang Y."/>
        </authorList>
    </citation>
    <scope>NUCLEOTIDE SEQUENCE [LARGE SCALE GENOMIC DNA]</scope>
    <source>
        <strain evidence="2">cv. Niubang</strain>
    </source>
</reference>
<evidence type="ECO:0000313" key="2">
    <source>
        <dbReference type="Proteomes" id="UP001055879"/>
    </source>
</evidence>
<proteinExistence type="predicted"/>
<accession>A0ACB9CGD3</accession>
<evidence type="ECO:0000313" key="1">
    <source>
        <dbReference type="EMBL" id="KAI3733329.1"/>
    </source>
</evidence>
<gene>
    <name evidence="1" type="ORF">L6452_12772</name>
</gene>
<protein>
    <submittedName>
        <fullName evidence="1">Uncharacterized protein</fullName>
    </submittedName>
</protein>
<organism evidence="1 2">
    <name type="scientific">Arctium lappa</name>
    <name type="common">Greater burdock</name>
    <name type="synonym">Lappa major</name>
    <dbReference type="NCBI Taxonomy" id="4217"/>
    <lineage>
        <taxon>Eukaryota</taxon>
        <taxon>Viridiplantae</taxon>
        <taxon>Streptophyta</taxon>
        <taxon>Embryophyta</taxon>
        <taxon>Tracheophyta</taxon>
        <taxon>Spermatophyta</taxon>
        <taxon>Magnoliopsida</taxon>
        <taxon>eudicotyledons</taxon>
        <taxon>Gunneridae</taxon>
        <taxon>Pentapetalae</taxon>
        <taxon>asterids</taxon>
        <taxon>campanulids</taxon>
        <taxon>Asterales</taxon>
        <taxon>Asteraceae</taxon>
        <taxon>Carduoideae</taxon>
        <taxon>Cardueae</taxon>
        <taxon>Arctiinae</taxon>
        <taxon>Arctium</taxon>
    </lineage>
</organism>
<name>A0ACB9CGD3_ARCLA</name>
<dbReference type="EMBL" id="CM042050">
    <property type="protein sequence ID" value="KAI3733329.1"/>
    <property type="molecule type" value="Genomic_DNA"/>
</dbReference>
<comment type="caution">
    <text evidence="1">The sequence shown here is derived from an EMBL/GenBank/DDBJ whole genome shotgun (WGS) entry which is preliminary data.</text>
</comment>